<protein>
    <recommendedName>
        <fullName evidence="3">diaminopimelate epimerase</fullName>
        <ecNumber evidence="3">5.1.1.7</ecNumber>
    </recommendedName>
</protein>
<evidence type="ECO:0000256" key="5">
    <source>
        <dbReference type="ARBA" id="ARBA00023154"/>
    </source>
</evidence>
<accession>A0A382K8D2</accession>
<proteinExistence type="inferred from homology"/>
<dbReference type="InterPro" id="IPR018510">
    <property type="entry name" value="DAP_epimerase_AS"/>
</dbReference>
<gene>
    <name evidence="8" type="ORF">METZ01_LOCUS272536</name>
</gene>
<reference evidence="8" key="1">
    <citation type="submission" date="2018-05" db="EMBL/GenBank/DDBJ databases">
        <authorList>
            <person name="Lanie J.A."/>
            <person name="Ng W.-L."/>
            <person name="Kazmierczak K.M."/>
            <person name="Andrzejewski T.M."/>
            <person name="Davidsen T.M."/>
            <person name="Wayne K.J."/>
            <person name="Tettelin H."/>
            <person name="Glass J.I."/>
            <person name="Rusch D."/>
            <person name="Podicherti R."/>
            <person name="Tsui H.-C.T."/>
            <person name="Winkler M.E."/>
        </authorList>
    </citation>
    <scope>NUCLEOTIDE SEQUENCE</scope>
</reference>
<dbReference type="PANTHER" id="PTHR31689">
    <property type="entry name" value="DIAMINOPIMELATE EPIMERASE, CHLOROPLASTIC"/>
    <property type="match status" value="1"/>
</dbReference>
<comment type="pathway">
    <text evidence="1">Amino-acid biosynthesis; L-lysine biosynthesis via DAP pathway; DL-2,6-diaminopimelate from LL-2,6-diaminopimelate: step 1/1.</text>
</comment>
<sequence>MKFTKMHGAGNDYLYIDARDHDDFSTDWSQLSRSMSDRHFGVGSDGIILIEDSGIADLKMRMFNADGSESEMCGNGIRCFAKYAIDRGLATPGAGGIEVETLAGIRTVVPIYDGDRITGARVAMGEPLLEPGDVPVILDPASGYPKGPVTGYPLAVDSLELSLSFVSMGNPHAITFIDQPVGEFPLHTIGPMVEHHSIFPNRVNFETVNITGP</sequence>
<dbReference type="GO" id="GO:0009089">
    <property type="term" value="P:lysine biosynthetic process via diaminopimelate"/>
    <property type="evidence" value="ECO:0007669"/>
    <property type="project" value="UniProtKB-UniPathway"/>
</dbReference>
<dbReference type="AlphaFoldDB" id="A0A382K8D2"/>
<dbReference type="GO" id="GO:0005829">
    <property type="term" value="C:cytosol"/>
    <property type="evidence" value="ECO:0007669"/>
    <property type="project" value="TreeGrafter"/>
</dbReference>
<dbReference type="GO" id="GO:0008837">
    <property type="term" value="F:diaminopimelate epimerase activity"/>
    <property type="evidence" value="ECO:0007669"/>
    <property type="project" value="UniProtKB-EC"/>
</dbReference>
<dbReference type="PROSITE" id="PS01326">
    <property type="entry name" value="DAP_EPIMERASE"/>
    <property type="match status" value="1"/>
</dbReference>
<dbReference type="EMBL" id="UINC01078525">
    <property type="protein sequence ID" value="SVC19682.1"/>
    <property type="molecule type" value="Genomic_DNA"/>
</dbReference>
<evidence type="ECO:0000256" key="7">
    <source>
        <dbReference type="ARBA" id="ARBA00051712"/>
    </source>
</evidence>
<comment type="similarity">
    <text evidence="2">Belongs to the diaminopimelate epimerase family.</text>
</comment>
<evidence type="ECO:0000256" key="4">
    <source>
        <dbReference type="ARBA" id="ARBA00022605"/>
    </source>
</evidence>
<dbReference type="Gene3D" id="3.10.310.10">
    <property type="entry name" value="Diaminopimelate Epimerase, Chain A, domain 1"/>
    <property type="match status" value="2"/>
</dbReference>
<keyword evidence="6" id="KW-0413">Isomerase</keyword>
<feature type="non-terminal residue" evidence="8">
    <location>
        <position position="213"/>
    </location>
</feature>
<comment type="catalytic activity">
    <reaction evidence="7">
        <text>(2S,6S)-2,6-diaminopimelate = meso-2,6-diaminopimelate</text>
        <dbReference type="Rhea" id="RHEA:15393"/>
        <dbReference type="ChEBI" id="CHEBI:57609"/>
        <dbReference type="ChEBI" id="CHEBI:57791"/>
        <dbReference type="EC" id="5.1.1.7"/>
    </reaction>
</comment>
<dbReference type="NCBIfam" id="TIGR00652">
    <property type="entry name" value="DapF"/>
    <property type="match status" value="1"/>
</dbReference>
<evidence type="ECO:0000256" key="2">
    <source>
        <dbReference type="ARBA" id="ARBA00010219"/>
    </source>
</evidence>
<evidence type="ECO:0000256" key="1">
    <source>
        <dbReference type="ARBA" id="ARBA00005196"/>
    </source>
</evidence>
<dbReference type="SUPFAM" id="SSF54506">
    <property type="entry name" value="Diaminopimelate epimerase-like"/>
    <property type="match status" value="2"/>
</dbReference>
<keyword evidence="5" id="KW-0457">Lysine biosynthesis</keyword>
<name>A0A382K8D2_9ZZZZ</name>
<evidence type="ECO:0000256" key="3">
    <source>
        <dbReference type="ARBA" id="ARBA00013080"/>
    </source>
</evidence>
<organism evidence="8">
    <name type="scientific">marine metagenome</name>
    <dbReference type="NCBI Taxonomy" id="408172"/>
    <lineage>
        <taxon>unclassified sequences</taxon>
        <taxon>metagenomes</taxon>
        <taxon>ecological metagenomes</taxon>
    </lineage>
</organism>
<dbReference type="UniPathway" id="UPA00034">
    <property type="reaction ID" value="UER00025"/>
</dbReference>
<keyword evidence="4" id="KW-0028">Amino-acid biosynthesis</keyword>
<dbReference type="Pfam" id="PF01678">
    <property type="entry name" value="DAP_epimerase"/>
    <property type="match status" value="1"/>
</dbReference>
<dbReference type="PANTHER" id="PTHR31689:SF0">
    <property type="entry name" value="DIAMINOPIMELATE EPIMERASE"/>
    <property type="match status" value="1"/>
</dbReference>
<evidence type="ECO:0000256" key="6">
    <source>
        <dbReference type="ARBA" id="ARBA00023235"/>
    </source>
</evidence>
<dbReference type="InterPro" id="IPR001653">
    <property type="entry name" value="DAP_epimerase_DapF"/>
</dbReference>
<dbReference type="EC" id="5.1.1.7" evidence="3"/>
<evidence type="ECO:0000313" key="8">
    <source>
        <dbReference type="EMBL" id="SVC19682.1"/>
    </source>
</evidence>